<protein>
    <submittedName>
        <fullName evidence="2">Uncharacterized protein</fullName>
    </submittedName>
</protein>
<dbReference type="AlphaFoldDB" id="A0A8J5HCD4"/>
<evidence type="ECO:0000313" key="2">
    <source>
        <dbReference type="EMBL" id="KAG6520871.1"/>
    </source>
</evidence>
<sequence>MGSCIDIVSPLLLVSFHYHRRSLPLDRAKRHLIAGVVAAVTDLLLVWIPTATVTSFSHFLPSPAVILCLAEILKVFDEMP</sequence>
<gene>
    <name evidence="2" type="ORF">ZIOFF_017933</name>
</gene>
<evidence type="ECO:0000313" key="3">
    <source>
        <dbReference type="Proteomes" id="UP000734854"/>
    </source>
</evidence>
<dbReference type="EMBL" id="JACMSC010000005">
    <property type="protein sequence ID" value="KAG6520871.1"/>
    <property type="molecule type" value="Genomic_DNA"/>
</dbReference>
<accession>A0A8J5HCD4</accession>
<keyword evidence="1" id="KW-0812">Transmembrane</keyword>
<evidence type="ECO:0000256" key="1">
    <source>
        <dbReference type="SAM" id="Phobius"/>
    </source>
</evidence>
<keyword evidence="1" id="KW-0472">Membrane</keyword>
<dbReference type="Proteomes" id="UP000734854">
    <property type="component" value="Unassembled WGS sequence"/>
</dbReference>
<name>A0A8J5HCD4_ZINOF</name>
<feature type="transmembrane region" description="Helical" evidence="1">
    <location>
        <begin position="31"/>
        <end position="50"/>
    </location>
</feature>
<reference evidence="2 3" key="1">
    <citation type="submission" date="2020-08" db="EMBL/GenBank/DDBJ databases">
        <title>Plant Genome Project.</title>
        <authorList>
            <person name="Zhang R.-G."/>
        </authorList>
    </citation>
    <scope>NUCLEOTIDE SEQUENCE [LARGE SCALE GENOMIC DNA]</scope>
    <source>
        <tissue evidence="2">Rhizome</tissue>
    </source>
</reference>
<keyword evidence="3" id="KW-1185">Reference proteome</keyword>
<keyword evidence="1" id="KW-1133">Transmembrane helix</keyword>
<proteinExistence type="predicted"/>
<comment type="caution">
    <text evidence="2">The sequence shown here is derived from an EMBL/GenBank/DDBJ whole genome shotgun (WGS) entry which is preliminary data.</text>
</comment>
<organism evidence="2 3">
    <name type="scientific">Zingiber officinale</name>
    <name type="common">Ginger</name>
    <name type="synonym">Amomum zingiber</name>
    <dbReference type="NCBI Taxonomy" id="94328"/>
    <lineage>
        <taxon>Eukaryota</taxon>
        <taxon>Viridiplantae</taxon>
        <taxon>Streptophyta</taxon>
        <taxon>Embryophyta</taxon>
        <taxon>Tracheophyta</taxon>
        <taxon>Spermatophyta</taxon>
        <taxon>Magnoliopsida</taxon>
        <taxon>Liliopsida</taxon>
        <taxon>Zingiberales</taxon>
        <taxon>Zingiberaceae</taxon>
        <taxon>Zingiber</taxon>
    </lineage>
</organism>